<dbReference type="InterPro" id="IPR045851">
    <property type="entry name" value="AMP-bd_C_sf"/>
</dbReference>
<dbReference type="Pfam" id="PF00550">
    <property type="entry name" value="PP-binding"/>
    <property type="match status" value="1"/>
</dbReference>
<dbReference type="InterPro" id="IPR000873">
    <property type="entry name" value="AMP-dep_synth/lig_dom"/>
</dbReference>
<dbReference type="Pfam" id="PF00668">
    <property type="entry name" value="Condensation"/>
    <property type="match status" value="2"/>
</dbReference>
<dbReference type="InterPro" id="IPR025110">
    <property type="entry name" value="AMP-bd_C"/>
</dbReference>
<dbReference type="PROSITE" id="PS00012">
    <property type="entry name" value="PHOSPHOPANTETHEINE"/>
    <property type="match status" value="1"/>
</dbReference>
<sequence>MNDFAKRIAALSPEQRALFELRLKQKELNLKNITSTSIPKRKASEVLSLSLIQERLWFLYQLQPDIPLYNESNLFRITGNLKSIVLEQSLNEIIKRHEILRTTFHTVDTQLIQVIAPALTVTLPIIDLQERSETEQAELIKQIVTEKSTQPFDLSQDPLLRGTLIRLKEQEHLMLLTMHHIISDGWSWRVFYRELGTLYQAFCDGTAPALPELPIQYADFALWQRQSLDDETYKSQLVYWRQKLENLPPVLALPTDNPRPAVQSLRGARQTLILPQSLTEALKSLSQKEGVTLFMVLLAAFKTLLYRYTGQTDLVVGTPIANRNQIETENLLGCFINTLVLRTNLSNNPSFRELLARVRETTLAAYAHQDLPFEQLVKELQPERTLSHNPLFQTMFVFQDAPLQALELPGLKLTPSIVDSGFAEFDLTLFLEDTKLGLMGALEYSTDLFRADTINRMIGHWQTLLAGIVSHPDENISKLALLTKFEENQLLVDWNQTTTDYAKDQCIHQLFAAQVERTPNAVAVVFADQQLTYRELNEKANQLAHYLQKLGVQPEVPVGIYVERSLEMAIAILAILKAGGAYVPIDPNYPQERIAYILANSQALVLLTQEKLVKELPEHQACVVCLDTDWQAISQENQSNPFSNTGSENLAYVIYTSGSTGTPKGVLVTHKSLVNFTEAAIGEYGLTQGDRVLQFASISFDAAAEEIYPCLTCGGTLVLRTDEMLSDGQTFLQKCQDLKLTVLDLPTAYWQQLMSDISTADLRLPDSLRLVIIGGEQAQGKQVEIWQNCVGDRQELINTYGPTEATVVTTTYKLLLASTDNQSPRMPIGRPIPNTQTYVLDKYLQPVPVGVVGELYISGAGVARGYLNRPDLTADKFIPHPFSNQPGARLYKTGDLVRYRQDGNIEFLGRIDNQVKVRGFRIELGEIESVLSQHPAVREVAVLAREEKAGNKRLVAYIVRNKQGRGQEAEGRGQEDFIAGSDRPQSEIPKQEAQDLDNSNIHHSALSHDLRNFVKEKLPEYMIPAAFVFLEVMPLTPNGKVNLQALPAPEQQTPEIASAFIAPETTVEKQLAAIWAQVLGREKVGINDNFFELGGDSILSLQVISKAREAGLQLTPKQIFQYQTIAELVAVVSTTETIIAAEQGIVTGTVPLTPIQHWFFAQNLHFPHHYNQAVLLAPKQPLDITCLEKAVQALLQHHDALRLRFVKGISGWQQMNADVDGVVPLVQRDFSSLPETEQRQAIADAANEFQASLNLSEGPLLRVALFHLGCNQQRLLIVIHHLAVDGVSWRILLEDLHRSYEQICCSQRIQLASKTTSFKQWAEQLQAYAQADVFKQELNYWQQELQQPIASLPVDFPGGENTMAKAQIVSVALSREETQALLQEVPQAYNTQINDVLLTALAQTFAQWQGMDCLLVDLEAHGREAFSESIDLSRTVGWFTAVFPVVLKVSPDSHPGEALKAVKEQLRRIPNQGMGYGILRYLRGDEAAQVLQALPQAEVAFNYLGQFDQSLSSSSLFQFAPESSGRVYSPQETLPYLLEINGMVSAGQLRLEWSFSQEIYRNTTVEKLAVGYIDALRSLITHCQSPDAGGFTPSDFAEFQQSQWNQADLDAITAVIRGM</sequence>
<dbReference type="Gene3D" id="3.30.559.30">
    <property type="entry name" value="Nonribosomal peptide synthetase, condensation domain"/>
    <property type="match status" value="2"/>
</dbReference>
<dbReference type="Gene3D" id="2.30.38.10">
    <property type="entry name" value="Luciferase, Domain 3"/>
    <property type="match status" value="1"/>
</dbReference>
<dbReference type="FunFam" id="3.40.50.980:FF:000001">
    <property type="entry name" value="Non-ribosomal peptide synthetase"/>
    <property type="match status" value="1"/>
</dbReference>
<dbReference type="InterPro" id="IPR020806">
    <property type="entry name" value="PKS_PP-bd"/>
</dbReference>
<evidence type="ECO:0000256" key="1">
    <source>
        <dbReference type="ARBA" id="ARBA00001957"/>
    </source>
</evidence>
<keyword evidence="3" id="KW-0597">Phosphoprotein</keyword>
<dbReference type="InterPro" id="IPR009081">
    <property type="entry name" value="PP-bd_ACP"/>
</dbReference>
<dbReference type="Pfam" id="PF13193">
    <property type="entry name" value="AMP-binding_C"/>
    <property type="match status" value="1"/>
</dbReference>
<feature type="domain" description="Carrier" evidence="6">
    <location>
        <begin position="1062"/>
        <end position="1136"/>
    </location>
</feature>
<dbReference type="GO" id="GO:0017000">
    <property type="term" value="P:antibiotic biosynthetic process"/>
    <property type="evidence" value="ECO:0007669"/>
    <property type="project" value="UniProtKB-KW"/>
</dbReference>
<name>A0A2N6K8T7_FISMU</name>
<dbReference type="FunFam" id="2.30.38.10:FF:000001">
    <property type="entry name" value="Non-ribosomal peptide synthetase PvdI"/>
    <property type="match status" value="1"/>
</dbReference>
<dbReference type="Gene3D" id="3.40.50.980">
    <property type="match status" value="2"/>
</dbReference>
<feature type="compositionally biased region" description="Basic and acidic residues" evidence="5">
    <location>
        <begin position="965"/>
        <end position="975"/>
    </location>
</feature>
<dbReference type="FunFam" id="3.40.50.12780:FF:000012">
    <property type="entry name" value="Non-ribosomal peptide synthetase"/>
    <property type="match status" value="1"/>
</dbReference>
<dbReference type="GO" id="GO:0003824">
    <property type="term" value="F:catalytic activity"/>
    <property type="evidence" value="ECO:0007669"/>
    <property type="project" value="InterPro"/>
</dbReference>
<keyword evidence="4" id="KW-0045">Antibiotic biosynthesis</keyword>
<evidence type="ECO:0000259" key="6">
    <source>
        <dbReference type="PROSITE" id="PS50075"/>
    </source>
</evidence>
<comment type="caution">
    <text evidence="7">The sequence shown here is derived from an EMBL/GenBank/DDBJ whole genome shotgun (WGS) entry which is preliminary data.</text>
</comment>
<comment type="cofactor">
    <cofactor evidence="1">
        <name>pantetheine 4'-phosphate</name>
        <dbReference type="ChEBI" id="CHEBI:47942"/>
    </cofactor>
</comment>
<dbReference type="GO" id="GO:0031177">
    <property type="term" value="F:phosphopantetheine binding"/>
    <property type="evidence" value="ECO:0007669"/>
    <property type="project" value="InterPro"/>
</dbReference>
<dbReference type="GO" id="GO:0008610">
    <property type="term" value="P:lipid biosynthetic process"/>
    <property type="evidence" value="ECO:0007669"/>
    <property type="project" value="UniProtKB-ARBA"/>
</dbReference>
<dbReference type="RefSeq" id="WP_016866916.1">
    <property type="nucleotide sequence ID" value="NZ_CAWNVR010000345.1"/>
</dbReference>
<dbReference type="InterPro" id="IPR010071">
    <property type="entry name" value="AA_adenyl_dom"/>
</dbReference>
<dbReference type="Gene3D" id="1.10.1200.10">
    <property type="entry name" value="ACP-like"/>
    <property type="match status" value="1"/>
</dbReference>
<dbReference type="Gene3D" id="3.30.300.30">
    <property type="match status" value="1"/>
</dbReference>
<evidence type="ECO:0000256" key="2">
    <source>
        <dbReference type="ARBA" id="ARBA00022450"/>
    </source>
</evidence>
<dbReference type="InterPro" id="IPR020845">
    <property type="entry name" value="AMP-binding_CS"/>
</dbReference>
<dbReference type="PROSITE" id="PS00455">
    <property type="entry name" value="AMP_BINDING"/>
    <property type="match status" value="1"/>
</dbReference>
<proteinExistence type="predicted"/>
<dbReference type="SUPFAM" id="SSF56801">
    <property type="entry name" value="Acetyl-CoA synthetase-like"/>
    <property type="match status" value="1"/>
</dbReference>
<evidence type="ECO:0000256" key="4">
    <source>
        <dbReference type="ARBA" id="ARBA00023194"/>
    </source>
</evidence>
<dbReference type="InterPro" id="IPR010060">
    <property type="entry name" value="NRPS_synth"/>
</dbReference>
<dbReference type="NCBIfam" id="TIGR01733">
    <property type="entry name" value="AA-adenyl-dom"/>
    <property type="match status" value="1"/>
</dbReference>
<dbReference type="InterPro" id="IPR023213">
    <property type="entry name" value="CAT-like_dom_sf"/>
</dbReference>
<dbReference type="PROSITE" id="PS50075">
    <property type="entry name" value="CARRIER"/>
    <property type="match status" value="1"/>
</dbReference>
<dbReference type="CDD" id="cd19534">
    <property type="entry name" value="E_NRPS"/>
    <property type="match status" value="1"/>
</dbReference>
<feature type="region of interest" description="Disordered" evidence="5">
    <location>
        <begin position="965"/>
        <end position="986"/>
    </location>
</feature>
<dbReference type="PANTHER" id="PTHR45398:SF1">
    <property type="entry name" value="ENZYME, PUTATIVE (JCVI)-RELATED"/>
    <property type="match status" value="1"/>
</dbReference>
<keyword evidence="2" id="KW-0596">Phosphopantetheine</keyword>
<evidence type="ECO:0000313" key="8">
    <source>
        <dbReference type="Proteomes" id="UP000235036"/>
    </source>
</evidence>
<dbReference type="PANTHER" id="PTHR45398">
    <property type="match status" value="1"/>
</dbReference>
<dbReference type="SUPFAM" id="SSF52777">
    <property type="entry name" value="CoA-dependent acyltransferases"/>
    <property type="match status" value="4"/>
</dbReference>
<evidence type="ECO:0000256" key="3">
    <source>
        <dbReference type="ARBA" id="ARBA00022553"/>
    </source>
</evidence>
<dbReference type="SMART" id="SM00823">
    <property type="entry name" value="PKS_PP"/>
    <property type="match status" value="1"/>
</dbReference>
<dbReference type="Gene3D" id="3.30.559.10">
    <property type="entry name" value="Chloramphenicol acetyltransferase-like domain"/>
    <property type="match status" value="2"/>
</dbReference>
<dbReference type="CDD" id="cd19531">
    <property type="entry name" value="LCL_NRPS-like"/>
    <property type="match status" value="1"/>
</dbReference>
<dbReference type="Proteomes" id="UP000235036">
    <property type="component" value="Unassembled WGS sequence"/>
</dbReference>
<dbReference type="FunFam" id="3.30.559.10:FF:000012">
    <property type="entry name" value="Non-ribosomal peptide synthetase"/>
    <property type="match status" value="1"/>
</dbReference>
<dbReference type="NCBIfam" id="TIGR01720">
    <property type="entry name" value="NRPS-para261"/>
    <property type="match status" value="1"/>
</dbReference>
<reference evidence="7 8" key="1">
    <citation type="submission" date="2017-08" db="EMBL/GenBank/DDBJ databases">
        <title>Genomes of Fischerella (Mastigocladus) sp. strains.</title>
        <authorList>
            <person name="Miller S.R."/>
        </authorList>
    </citation>
    <scope>NUCLEOTIDE SEQUENCE [LARGE SCALE GENOMIC DNA]</scope>
    <source>
        <strain evidence="7 8">CCMEE 5323</strain>
    </source>
</reference>
<dbReference type="FunFam" id="1.10.1200.10:FF:000005">
    <property type="entry name" value="Nonribosomal peptide synthetase 1"/>
    <property type="match status" value="1"/>
</dbReference>
<dbReference type="InterPro" id="IPR001242">
    <property type="entry name" value="Condensation_dom"/>
</dbReference>
<dbReference type="EMBL" id="NRQW01000029">
    <property type="protein sequence ID" value="PLZ94161.1"/>
    <property type="molecule type" value="Genomic_DNA"/>
</dbReference>
<dbReference type="Pfam" id="PF00501">
    <property type="entry name" value="AMP-binding"/>
    <property type="match status" value="1"/>
</dbReference>
<organism evidence="7 8">
    <name type="scientific">Fischerella muscicola CCMEE 5323</name>
    <dbReference type="NCBI Taxonomy" id="2019572"/>
    <lineage>
        <taxon>Bacteria</taxon>
        <taxon>Bacillati</taxon>
        <taxon>Cyanobacteriota</taxon>
        <taxon>Cyanophyceae</taxon>
        <taxon>Nostocales</taxon>
        <taxon>Hapalosiphonaceae</taxon>
        <taxon>Fischerella</taxon>
    </lineage>
</organism>
<dbReference type="FunFam" id="3.30.559.30:FF:000001">
    <property type="entry name" value="Non-ribosomal peptide synthetase"/>
    <property type="match status" value="1"/>
</dbReference>
<dbReference type="InterPro" id="IPR036736">
    <property type="entry name" value="ACP-like_sf"/>
</dbReference>
<evidence type="ECO:0000256" key="5">
    <source>
        <dbReference type="SAM" id="MobiDB-lite"/>
    </source>
</evidence>
<accession>A0A2N6K8T7</accession>
<keyword evidence="8" id="KW-1185">Reference proteome</keyword>
<dbReference type="SUPFAM" id="SSF47336">
    <property type="entry name" value="ACP-like"/>
    <property type="match status" value="1"/>
</dbReference>
<evidence type="ECO:0000313" key="7">
    <source>
        <dbReference type="EMBL" id="PLZ94161.1"/>
    </source>
</evidence>
<dbReference type="InterPro" id="IPR006162">
    <property type="entry name" value="Ppantetheine_attach_site"/>
</dbReference>
<protein>
    <submittedName>
        <fullName evidence="7">Non-ribosomal peptide synthetase</fullName>
    </submittedName>
</protein>
<gene>
    <name evidence="7" type="ORF">CEN44_01280</name>
</gene>